<dbReference type="SUPFAM" id="SSF51735">
    <property type="entry name" value="NAD(P)-binding Rossmann-fold domains"/>
    <property type="match status" value="1"/>
</dbReference>
<comment type="similarity">
    <text evidence="1">Belongs to the NAD(P)-dependent epimerase/dehydratase family. SDR39U1 subfamily.</text>
</comment>
<dbReference type="InterPro" id="IPR013549">
    <property type="entry name" value="DUF1731"/>
</dbReference>
<dbReference type="PANTHER" id="PTHR11092">
    <property type="entry name" value="SUGAR NUCLEOTIDE EPIMERASE RELATED"/>
    <property type="match status" value="1"/>
</dbReference>
<evidence type="ECO:0000256" key="1">
    <source>
        <dbReference type="ARBA" id="ARBA00009353"/>
    </source>
</evidence>
<dbReference type="Pfam" id="PF01370">
    <property type="entry name" value="Epimerase"/>
    <property type="match status" value="1"/>
</dbReference>
<dbReference type="AlphaFoldDB" id="A0A7X0JPE5"/>
<reference evidence="4 5" key="1">
    <citation type="submission" date="2020-08" db="EMBL/GenBank/DDBJ databases">
        <title>Genomic Encyclopedia of Type Strains, Phase IV (KMG-IV): sequencing the most valuable type-strain genomes for metagenomic binning, comparative biology and taxonomic classification.</title>
        <authorList>
            <person name="Goeker M."/>
        </authorList>
    </citation>
    <scope>NUCLEOTIDE SEQUENCE [LARGE SCALE GENOMIC DNA]</scope>
    <source>
        <strain evidence="4 5">DSM 22368</strain>
    </source>
</reference>
<sequence length="301" mass="33354">MNILMTGASGFIAQTLIPNLLAEGHKLWAWTRSPQHCDYLYGANLNCVAQLNELLNRDDAVHFDAIINLAGEGIADKRWSEARKATLLSSRLDTTAALIRFIEQLDQKPTVLLSGSAIGFYGSHDSDEPLAEDGPINIGFTHELCRRWEEEADKAREYGVRVCLLRTGIVLGKGGALAKMRLPFMMGMGGRVGSGKQWMSWVHIADEVRAIQFLLGNDHCSGAFNLTAPNAVQNLEFTRSFAQSLGRPSFMPLPDVVPKLMLGEGAELLLEGQRVYPKRLLQEGFQFSFEKIEDAFLDLES</sequence>
<dbReference type="InterPro" id="IPR001509">
    <property type="entry name" value="Epimerase_deHydtase"/>
</dbReference>
<dbReference type="Proteomes" id="UP000528457">
    <property type="component" value="Unassembled WGS sequence"/>
</dbReference>
<evidence type="ECO:0000313" key="5">
    <source>
        <dbReference type="Proteomes" id="UP000528457"/>
    </source>
</evidence>
<keyword evidence="5" id="KW-1185">Reference proteome</keyword>
<evidence type="ECO:0008006" key="6">
    <source>
        <dbReference type="Google" id="ProtNLM"/>
    </source>
</evidence>
<dbReference type="RefSeq" id="WP_166853163.1">
    <property type="nucleotide sequence ID" value="NZ_JAAONY010000001.1"/>
</dbReference>
<protein>
    <recommendedName>
        <fullName evidence="6">TIGR01777 family protein</fullName>
    </recommendedName>
</protein>
<dbReference type="FunCoup" id="A0A7X0JPE5">
    <property type="interactions" value="352"/>
</dbReference>
<gene>
    <name evidence="4" type="ORF">HNR48_000050</name>
</gene>
<name>A0A7X0JPE5_9GAMM</name>
<evidence type="ECO:0000313" key="4">
    <source>
        <dbReference type="EMBL" id="MBB6519772.1"/>
    </source>
</evidence>
<dbReference type="PANTHER" id="PTHR11092:SF0">
    <property type="entry name" value="EPIMERASE FAMILY PROTEIN SDR39U1"/>
    <property type="match status" value="1"/>
</dbReference>
<organism evidence="4 5">
    <name type="scientific">Pseudoteredinibacter isoporae</name>
    <dbReference type="NCBI Taxonomy" id="570281"/>
    <lineage>
        <taxon>Bacteria</taxon>
        <taxon>Pseudomonadati</taxon>
        <taxon>Pseudomonadota</taxon>
        <taxon>Gammaproteobacteria</taxon>
        <taxon>Cellvibrionales</taxon>
        <taxon>Cellvibrionaceae</taxon>
        <taxon>Pseudoteredinibacter</taxon>
    </lineage>
</organism>
<dbReference type="EMBL" id="JACHHT010000001">
    <property type="protein sequence ID" value="MBB6519772.1"/>
    <property type="molecule type" value="Genomic_DNA"/>
</dbReference>
<evidence type="ECO:0000259" key="2">
    <source>
        <dbReference type="Pfam" id="PF01370"/>
    </source>
</evidence>
<evidence type="ECO:0000259" key="3">
    <source>
        <dbReference type="Pfam" id="PF08338"/>
    </source>
</evidence>
<dbReference type="InParanoid" id="A0A7X0JPE5"/>
<dbReference type="Pfam" id="PF08338">
    <property type="entry name" value="DUF1731"/>
    <property type="match status" value="1"/>
</dbReference>
<feature type="domain" description="DUF1731" evidence="3">
    <location>
        <begin position="254"/>
        <end position="298"/>
    </location>
</feature>
<dbReference type="InterPro" id="IPR010099">
    <property type="entry name" value="SDR39U1"/>
</dbReference>
<dbReference type="CDD" id="cd05242">
    <property type="entry name" value="SDR_a8"/>
    <property type="match status" value="1"/>
</dbReference>
<comment type="caution">
    <text evidence="4">The sequence shown here is derived from an EMBL/GenBank/DDBJ whole genome shotgun (WGS) entry which is preliminary data.</text>
</comment>
<dbReference type="InterPro" id="IPR036291">
    <property type="entry name" value="NAD(P)-bd_dom_sf"/>
</dbReference>
<feature type="domain" description="NAD-dependent epimerase/dehydratase" evidence="2">
    <location>
        <begin position="3"/>
        <end position="225"/>
    </location>
</feature>
<dbReference type="Gene3D" id="3.40.50.720">
    <property type="entry name" value="NAD(P)-binding Rossmann-like Domain"/>
    <property type="match status" value="1"/>
</dbReference>
<accession>A0A7X0JPE5</accession>
<proteinExistence type="inferred from homology"/>
<dbReference type="NCBIfam" id="TIGR01777">
    <property type="entry name" value="yfcH"/>
    <property type="match status" value="1"/>
</dbReference>